<dbReference type="PRINTS" id="PR00205">
    <property type="entry name" value="CADHERIN"/>
</dbReference>
<dbReference type="RefSeq" id="WP_175517775.1">
    <property type="nucleotide sequence ID" value="NZ_FOQD01000032.1"/>
</dbReference>
<dbReference type="Pfam" id="PF07676">
    <property type="entry name" value="PD40"/>
    <property type="match status" value="1"/>
</dbReference>
<keyword evidence="4" id="KW-1185">Reference proteome</keyword>
<feature type="domain" description="Cadherin" evidence="2">
    <location>
        <begin position="428"/>
        <end position="536"/>
    </location>
</feature>
<dbReference type="InterPro" id="IPR011042">
    <property type="entry name" value="6-blade_b-propeller_TolB-like"/>
</dbReference>
<dbReference type="InterPro" id="IPR002126">
    <property type="entry name" value="Cadherin-like_dom"/>
</dbReference>
<dbReference type="PANTHER" id="PTHR36842">
    <property type="entry name" value="PROTEIN TOLB HOMOLOG"/>
    <property type="match status" value="1"/>
</dbReference>
<dbReference type="Gene3D" id="2.60.40.60">
    <property type="entry name" value="Cadherins"/>
    <property type="match status" value="1"/>
</dbReference>
<dbReference type="Gene3D" id="2.120.10.30">
    <property type="entry name" value="TolB, C-terminal domain"/>
    <property type="match status" value="2"/>
</dbReference>
<proteinExistence type="inferred from homology"/>
<protein>
    <submittedName>
        <fullName evidence="3">WD40-like Beta Propeller Repeat</fullName>
    </submittedName>
</protein>
<dbReference type="GO" id="GO:0016020">
    <property type="term" value="C:membrane"/>
    <property type="evidence" value="ECO:0007669"/>
    <property type="project" value="InterPro"/>
</dbReference>
<name>A0A1I3TLB8_9PLAN</name>
<dbReference type="InterPro" id="IPR015919">
    <property type="entry name" value="Cadherin-like_sf"/>
</dbReference>
<organism evidence="3 4">
    <name type="scientific">Planctomicrobium piriforme</name>
    <dbReference type="NCBI Taxonomy" id="1576369"/>
    <lineage>
        <taxon>Bacteria</taxon>
        <taxon>Pseudomonadati</taxon>
        <taxon>Planctomycetota</taxon>
        <taxon>Planctomycetia</taxon>
        <taxon>Planctomycetales</taxon>
        <taxon>Planctomycetaceae</taxon>
        <taxon>Planctomicrobium</taxon>
    </lineage>
</organism>
<dbReference type="GO" id="GO:0007156">
    <property type="term" value="P:homophilic cell adhesion via plasma membrane adhesion molecules"/>
    <property type="evidence" value="ECO:0007669"/>
    <property type="project" value="InterPro"/>
</dbReference>
<dbReference type="AlphaFoldDB" id="A0A1I3TLB8"/>
<dbReference type="SUPFAM" id="SSF49313">
    <property type="entry name" value="Cadherin-like"/>
    <property type="match status" value="1"/>
</dbReference>
<sequence>MTRRAASAEQFEQRVLLSGTTQLASVNTAGVVGDQPSYSPAISADGRFVAFYGYATNMGVDNPNLLAQIYVRDLQTGVTTVASTDSNGNPPDHYGALYPSLSGDGRYVIFVSNATNLVPDDTNGVSDVFMKDMQTGITTRVSVDSAGNQSNAYSVQATISDDGRFVAFFSAANNLVSGDVNNAGDIFVHDLVTGETRLVSTASDGSAGNFESVEPTLSGDGRLVAFRSTANNLVPGDTNAVPDVFVKDLQTGVTTRVSVSSAGVQSNNLSQTPTLSGDGRSVVFYSYSDILVPGDTNSAADIFVRDLVTGETTRVSVSSTGEQGFGGSYLADISTDGRYVSFQSDSSNLVNGDVNGTSDVFVHDRQTGITQRISVMNDGHGNRYGSLLAAISGDGHSVVHFSYERALEQGGDSFHRQIFVFTEHAPASIALSNATIPENRQVGATIGKLSATDPDPRERLTFSLVSGPGSTDNASFALVGSQLITTASFDYETKNSYSIRVRVTDSVGLTYEQTFEISVTDVNERPVIAGFDTPVTYPVGHAPLLLDSNVTVADPDSADFAGGRLTAKLTQNAESSDLLSIKTFGGVTLSGSDVLVGGIVVGTFSGGSGWSALAIELNSNATRARVQTLLRAIAFSSSSSTPSNLPRTVEVKVTDGDGGVSAPVTKTISI</sequence>
<dbReference type="SMART" id="SM00112">
    <property type="entry name" value="CA"/>
    <property type="match status" value="1"/>
</dbReference>
<dbReference type="PANTHER" id="PTHR36842:SF1">
    <property type="entry name" value="PROTEIN TOLB"/>
    <property type="match status" value="1"/>
</dbReference>
<dbReference type="SUPFAM" id="SSF82171">
    <property type="entry name" value="DPP6 N-terminal domain-like"/>
    <property type="match status" value="1"/>
</dbReference>
<dbReference type="STRING" id="1576369.SAMN05421753_1323"/>
<dbReference type="PROSITE" id="PS50268">
    <property type="entry name" value="CADHERIN_2"/>
    <property type="match status" value="1"/>
</dbReference>
<comment type="similarity">
    <text evidence="1">Belongs to the TolB family.</text>
</comment>
<dbReference type="CDD" id="cd11304">
    <property type="entry name" value="Cadherin_repeat"/>
    <property type="match status" value="1"/>
</dbReference>
<gene>
    <name evidence="3" type="ORF">SAMN05421753_1323</name>
</gene>
<reference evidence="4" key="1">
    <citation type="submission" date="2016-10" db="EMBL/GenBank/DDBJ databases">
        <authorList>
            <person name="Varghese N."/>
            <person name="Submissions S."/>
        </authorList>
    </citation>
    <scope>NUCLEOTIDE SEQUENCE [LARGE SCALE GENOMIC DNA]</scope>
    <source>
        <strain evidence="4">DSM 26348</strain>
    </source>
</reference>
<evidence type="ECO:0000256" key="1">
    <source>
        <dbReference type="ARBA" id="ARBA00009820"/>
    </source>
</evidence>
<dbReference type="Proteomes" id="UP000199518">
    <property type="component" value="Unassembled WGS sequence"/>
</dbReference>
<evidence type="ECO:0000313" key="3">
    <source>
        <dbReference type="EMBL" id="SFJ71179.1"/>
    </source>
</evidence>
<accession>A0A1I3TLB8</accession>
<dbReference type="Pfam" id="PF00028">
    <property type="entry name" value="Cadherin"/>
    <property type="match status" value="1"/>
</dbReference>
<evidence type="ECO:0000313" key="4">
    <source>
        <dbReference type="Proteomes" id="UP000199518"/>
    </source>
</evidence>
<dbReference type="GO" id="GO:0005509">
    <property type="term" value="F:calcium ion binding"/>
    <property type="evidence" value="ECO:0007669"/>
    <property type="project" value="InterPro"/>
</dbReference>
<dbReference type="EMBL" id="FOQD01000032">
    <property type="protein sequence ID" value="SFJ71179.1"/>
    <property type="molecule type" value="Genomic_DNA"/>
</dbReference>
<dbReference type="InterPro" id="IPR011659">
    <property type="entry name" value="WD40"/>
</dbReference>
<evidence type="ECO:0000259" key="2">
    <source>
        <dbReference type="PROSITE" id="PS50268"/>
    </source>
</evidence>